<evidence type="ECO:0000256" key="1">
    <source>
        <dbReference type="SAM" id="Coils"/>
    </source>
</evidence>
<dbReference type="OrthoDB" id="18959at2759"/>
<dbReference type="Proteomes" id="UP000308730">
    <property type="component" value="Unassembled WGS sequence"/>
</dbReference>
<feature type="coiled-coil region" evidence="1">
    <location>
        <begin position="194"/>
        <end position="249"/>
    </location>
</feature>
<dbReference type="InterPro" id="IPR048781">
    <property type="entry name" value="Sos7_CC"/>
</dbReference>
<name>A0A4S4MU97_9APHY</name>
<keyword evidence="1" id="KW-0175">Coiled coil</keyword>
<dbReference type="EMBL" id="SGPM01000104">
    <property type="protein sequence ID" value="THH29862.1"/>
    <property type="molecule type" value="Genomic_DNA"/>
</dbReference>
<dbReference type="PANTHER" id="PTHR37329:SF1">
    <property type="entry name" value="KINETOCHORE PROTEIN SOS7"/>
    <property type="match status" value="1"/>
</dbReference>
<sequence>MSINESDPSAAVDAARRLQASLENAPLNIVKSQAEFDTRTSPGEDSSFNLPITFSESSRLVDPKNVSLDVASQLAFFAKLKFQYLEQKAKDQYIKIIVSDDAPDINAQDNEKLWHSNELKKAELKQAKSKLAETYNNIQTLAPLVEQDYNKAKELTSKAATLAQQVLDAKLQLIRLRQLHPPPRLTIPAATAQLDAQVADMQKLDDTLQELNENIDHVKVKVKDGARDVERLRVERADVEKQAKVAQTEVEDGRVVGLYDWFTASLALHQELFSLEAFTAPSENELKLVYSLKPPSPTQTNRRLAVTLLFVPNTRRLADAQVEGMETDVGDVVAAHVQANDGSGLIAALLARSRTEL</sequence>
<dbReference type="Pfam" id="PF20882">
    <property type="entry name" value="Sos7"/>
    <property type="match status" value="1"/>
</dbReference>
<protein>
    <recommendedName>
        <fullName evidence="2">Kinetochore protein Sos7 coiled-coil domain-containing protein</fullName>
    </recommendedName>
</protein>
<reference evidence="3 4" key="1">
    <citation type="submission" date="2019-02" db="EMBL/GenBank/DDBJ databases">
        <title>Genome sequencing of the rare red list fungi Antrodiella citrinella (Flaviporus citrinellus).</title>
        <authorList>
            <person name="Buettner E."/>
            <person name="Kellner H."/>
        </authorList>
    </citation>
    <scope>NUCLEOTIDE SEQUENCE [LARGE SCALE GENOMIC DNA]</scope>
    <source>
        <strain evidence="3 4">DSM 108506</strain>
    </source>
</reference>
<accession>A0A4S4MU97</accession>
<evidence type="ECO:0000259" key="2">
    <source>
        <dbReference type="Pfam" id="PF20882"/>
    </source>
</evidence>
<keyword evidence="4" id="KW-1185">Reference proteome</keyword>
<dbReference type="GO" id="GO:0034501">
    <property type="term" value="P:protein localization to kinetochore"/>
    <property type="evidence" value="ECO:0007669"/>
    <property type="project" value="InterPro"/>
</dbReference>
<dbReference type="AlphaFoldDB" id="A0A4S4MU97"/>
<organism evidence="3 4">
    <name type="scientific">Antrodiella citrinella</name>
    <dbReference type="NCBI Taxonomy" id="2447956"/>
    <lineage>
        <taxon>Eukaryota</taxon>
        <taxon>Fungi</taxon>
        <taxon>Dikarya</taxon>
        <taxon>Basidiomycota</taxon>
        <taxon>Agaricomycotina</taxon>
        <taxon>Agaricomycetes</taxon>
        <taxon>Polyporales</taxon>
        <taxon>Steccherinaceae</taxon>
        <taxon>Antrodiella</taxon>
    </lineage>
</organism>
<gene>
    <name evidence="3" type="ORF">EUX98_g4336</name>
</gene>
<dbReference type="PANTHER" id="PTHR37329">
    <property type="entry name" value="KINETOCHORE PROTEIN SOS7"/>
    <property type="match status" value="1"/>
</dbReference>
<dbReference type="GO" id="GO:0000776">
    <property type="term" value="C:kinetochore"/>
    <property type="evidence" value="ECO:0007669"/>
    <property type="project" value="InterPro"/>
</dbReference>
<comment type="caution">
    <text evidence="3">The sequence shown here is derived from an EMBL/GenBank/DDBJ whole genome shotgun (WGS) entry which is preliminary data.</text>
</comment>
<proteinExistence type="predicted"/>
<feature type="domain" description="Kinetochore protein Sos7 coiled-coil" evidence="2">
    <location>
        <begin position="76"/>
        <end position="149"/>
    </location>
</feature>
<dbReference type="GO" id="GO:0051315">
    <property type="term" value="P:attachment of mitotic spindle microtubules to kinetochore"/>
    <property type="evidence" value="ECO:0007669"/>
    <property type="project" value="TreeGrafter"/>
</dbReference>
<evidence type="ECO:0000313" key="4">
    <source>
        <dbReference type="Proteomes" id="UP000308730"/>
    </source>
</evidence>
<dbReference type="InterPro" id="IPR037475">
    <property type="entry name" value="Sos7"/>
</dbReference>
<evidence type="ECO:0000313" key="3">
    <source>
        <dbReference type="EMBL" id="THH29862.1"/>
    </source>
</evidence>